<dbReference type="Pfam" id="PF02618">
    <property type="entry name" value="YceG"/>
    <property type="match status" value="1"/>
</dbReference>
<dbReference type="Gene3D" id="3.30.1490.480">
    <property type="entry name" value="Endolytic murein transglycosylase"/>
    <property type="match status" value="1"/>
</dbReference>
<evidence type="ECO:0000256" key="6">
    <source>
        <dbReference type="ARBA" id="ARBA00023316"/>
    </source>
</evidence>
<dbReference type="CDD" id="cd08010">
    <property type="entry name" value="MltG_like"/>
    <property type="match status" value="1"/>
</dbReference>
<dbReference type="KEGG" id="fek:C1H87_11290"/>
<reference evidence="8 9" key="1">
    <citation type="submission" date="2018-01" db="EMBL/GenBank/DDBJ databases">
        <title>Complete genome sequence of Flavivirga eckloniae ECD14 isolated from seaweed Ecklonia cava.</title>
        <authorList>
            <person name="Lee J.H."/>
            <person name="Baik K.S."/>
            <person name="Seong C.N."/>
        </authorList>
    </citation>
    <scope>NUCLEOTIDE SEQUENCE [LARGE SCALE GENOMIC DNA]</scope>
    <source>
        <strain evidence="8 9">ECD14</strain>
    </source>
</reference>
<comment type="function">
    <text evidence="7">Functions as a peptidoglycan terminase that cleaves nascent peptidoglycan strands endolytically to terminate their elongation.</text>
</comment>
<organism evidence="8 9">
    <name type="scientific">Flavivirga eckloniae</name>
    <dbReference type="NCBI Taxonomy" id="1803846"/>
    <lineage>
        <taxon>Bacteria</taxon>
        <taxon>Pseudomonadati</taxon>
        <taxon>Bacteroidota</taxon>
        <taxon>Flavobacteriia</taxon>
        <taxon>Flavobacteriales</taxon>
        <taxon>Flavobacteriaceae</taxon>
        <taxon>Flavivirga</taxon>
    </lineage>
</organism>
<dbReference type="AlphaFoldDB" id="A0A2K9PQD7"/>
<sequence length="343" mass="39970">MIKKILWGILVFGLIGGVFGYYKYTRIISPNVPENLENNIVVIPTNFSFNDVVQLLHENNQIMDTVSFREVSEMMNYRKSIMRAGRYKITPSWSNRSLISHLRAGEQEVVNLVLTHGWLLSDVAGKASQSIEADSTDLINLFQNEDYITKFGYTSKTLMSLFIPNTYEFYWNTGEKVFFERMVKEHNRFWNTNDRLSKAKKLGLTTEEVYTLASIVEREISKDEEKKRVAGLYLNRIRIGMKLDADPTAKFATRDFKATRILYKHIRFNSPYNTYLHRGLPPGPISMASIKSIDAVLDSEKHNFYYMCVDPDNLGYHLFAETITEHNKNARKYHRWLDNIEKK</sequence>
<proteinExistence type="inferred from homology"/>
<dbReference type="GO" id="GO:0008932">
    <property type="term" value="F:lytic endotransglycosylase activity"/>
    <property type="evidence" value="ECO:0007669"/>
    <property type="project" value="UniProtKB-UniRule"/>
</dbReference>
<keyword evidence="6 7" id="KW-0961">Cell wall biogenesis/degradation</keyword>
<dbReference type="PANTHER" id="PTHR30518">
    <property type="entry name" value="ENDOLYTIC MUREIN TRANSGLYCOSYLASE"/>
    <property type="match status" value="1"/>
</dbReference>
<evidence type="ECO:0000256" key="4">
    <source>
        <dbReference type="ARBA" id="ARBA00023136"/>
    </source>
</evidence>
<keyword evidence="5 7" id="KW-0456">Lyase</keyword>
<dbReference type="GO" id="GO:0005886">
    <property type="term" value="C:plasma membrane"/>
    <property type="evidence" value="ECO:0007669"/>
    <property type="project" value="UniProtKB-UniRule"/>
</dbReference>
<evidence type="ECO:0000256" key="7">
    <source>
        <dbReference type="HAMAP-Rule" id="MF_02065"/>
    </source>
</evidence>
<dbReference type="GO" id="GO:0009252">
    <property type="term" value="P:peptidoglycan biosynthetic process"/>
    <property type="evidence" value="ECO:0007669"/>
    <property type="project" value="UniProtKB-UniRule"/>
</dbReference>
<evidence type="ECO:0000256" key="5">
    <source>
        <dbReference type="ARBA" id="ARBA00023239"/>
    </source>
</evidence>
<evidence type="ECO:0000256" key="2">
    <source>
        <dbReference type="ARBA" id="ARBA00022692"/>
    </source>
</evidence>
<accession>A0A2K9PQD7</accession>
<keyword evidence="9" id="KW-1185">Reference proteome</keyword>
<dbReference type="OrthoDB" id="9814591at2"/>
<dbReference type="HAMAP" id="MF_02065">
    <property type="entry name" value="MltG"/>
    <property type="match status" value="1"/>
</dbReference>
<dbReference type="Gene3D" id="3.30.160.60">
    <property type="entry name" value="Classic Zinc Finger"/>
    <property type="match status" value="1"/>
</dbReference>
<dbReference type="NCBIfam" id="TIGR00247">
    <property type="entry name" value="endolytic transglycosylase MltG"/>
    <property type="match status" value="1"/>
</dbReference>
<dbReference type="InterPro" id="IPR003770">
    <property type="entry name" value="MLTG-like"/>
</dbReference>
<evidence type="ECO:0000313" key="8">
    <source>
        <dbReference type="EMBL" id="AUP79255.1"/>
    </source>
</evidence>
<dbReference type="EMBL" id="CP025791">
    <property type="protein sequence ID" value="AUP79255.1"/>
    <property type="molecule type" value="Genomic_DNA"/>
</dbReference>
<name>A0A2K9PQD7_9FLAO</name>
<evidence type="ECO:0000313" key="9">
    <source>
        <dbReference type="Proteomes" id="UP000235826"/>
    </source>
</evidence>
<dbReference type="PANTHER" id="PTHR30518:SF2">
    <property type="entry name" value="ENDOLYTIC MUREIN TRANSGLYCOSYLASE"/>
    <property type="match status" value="1"/>
</dbReference>
<keyword evidence="4 7" id="KW-0472">Membrane</keyword>
<evidence type="ECO:0000256" key="1">
    <source>
        <dbReference type="ARBA" id="ARBA00022475"/>
    </source>
</evidence>
<feature type="site" description="Important for catalytic activity" evidence="7">
    <location>
        <position position="219"/>
    </location>
</feature>
<protein>
    <recommendedName>
        <fullName evidence="7">Endolytic murein transglycosylase</fullName>
        <ecNumber evidence="7">4.2.2.29</ecNumber>
    </recommendedName>
    <alternativeName>
        <fullName evidence="7">Peptidoglycan lytic transglycosylase</fullName>
    </alternativeName>
    <alternativeName>
        <fullName evidence="7">Peptidoglycan polymerization terminase</fullName>
    </alternativeName>
</protein>
<comment type="catalytic activity">
    <reaction evidence="7">
        <text>a peptidoglycan chain = a peptidoglycan chain with N-acetyl-1,6-anhydromuramyl-[peptide] at the reducing end + a peptidoglycan chain with N-acetylglucosamine at the non-reducing end.</text>
        <dbReference type="EC" id="4.2.2.29"/>
    </reaction>
</comment>
<dbReference type="EC" id="4.2.2.29" evidence="7"/>
<keyword evidence="1 7" id="KW-1003">Cell membrane</keyword>
<evidence type="ECO:0000256" key="3">
    <source>
        <dbReference type="ARBA" id="ARBA00022989"/>
    </source>
</evidence>
<dbReference type="RefSeq" id="WP_102755910.1">
    <property type="nucleotide sequence ID" value="NZ_CP025791.1"/>
</dbReference>
<dbReference type="GO" id="GO:0071555">
    <property type="term" value="P:cell wall organization"/>
    <property type="evidence" value="ECO:0007669"/>
    <property type="project" value="UniProtKB-KW"/>
</dbReference>
<keyword evidence="2 7" id="KW-0812">Transmembrane</keyword>
<comment type="similarity">
    <text evidence="7">Belongs to the transglycosylase MltG family.</text>
</comment>
<dbReference type="Proteomes" id="UP000235826">
    <property type="component" value="Chromosome"/>
</dbReference>
<keyword evidence="3 7" id="KW-1133">Transmembrane helix</keyword>
<gene>
    <name evidence="7" type="primary">mltG</name>
    <name evidence="8" type="ORF">C1H87_11290</name>
</gene>